<dbReference type="Gene3D" id="3.40.1380.10">
    <property type="match status" value="1"/>
</dbReference>
<keyword evidence="11" id="KW-1185">Reference proteome</keyword>
<protein>
    <submittedName>
        <fullName evidence="10">ATP synthase subunit gamma</fullName>
    </submittedName>
</protein>
<dbReference type="AlphaFoldDB" id="G9EPT1"/>
<dbReference type="HOGENOM" id="CLU_1007587_0_0_6"/>
<comment type="subcellular location">
    <subcellularLocation>
        <location evidence="2">Membrane</location>
        <topology evidence="2">Peripheral membrane protein</topology>
    </subcellularLocation>
</comment>
<dbReference type="STRING" id="658187.LDG_7271"/>
<name>G9EPT1_9GAMM</name>
<evidence type="ECO:0000256" key="6">
    <source>
        <dbReference type="ARBA" id="ARBA00023065"/>
    </source>
</evidence>
<dbReference type="GO" id="GO:0046933">
    <property type="term" value="F:proton-transporting ATP synthase activity, rotational mechanism"/>
    <property type="evidence" value="ECO:0007669"/>
    <property type="project" value="InterPro"/>
</dbReference>
<evidence type="ECO:0000256" key="5">
    <source>
        <dbReference type="ARBA" id="ARBA00022781"/>
    </source>
</evidence>
<dbReference type="EMBL" id="JH413826">
    <property type="protein sequence ID" value="EHL30715.1"/>
    <property type="molecule type" value="Genomic_DNA"/>
</dbReference>
<dbReference type="Proteomes" id="UP000002770">
    <property type="component" value="Unassembled WGS sequence"/>
</dbReference>
<evidence type="ECO:0000256" key="7">
    <source>
        <dbReference type="ARBA" id="ARBA00023136"/>
    </source>
</evidence>
<accession>G9EPT1</accession>
<dbReference type="eggNOG" id="COG0224">
    <property type="taxonomic scope" value="Bacteria"/>
</dbReference>
<dbReference type="InterPro" id="IPR035968">
    <property type="entry name" value="ATP_synth_F1_ATPase_gsu"/>
</dbReference>
<organism evidence="10 11">
    <name type="scientific">Legionella drancourtii LLAP12</name>
    <dbReference type="NCBI Taxonomy" id="658187"/>
    <lineage>
        <taxon>Bacteria</taxon>
        <taxon>Pseudomonadati</taxon>
        <taxon>Pseudomonadota</taxon>
        <taxon>Gammaproteobacteria</taxon>
        <taxon>Legionellales</taxon>
        <taxon>Legionellaceae</taxon>
        <taxon>Legionella</taxon>
    </lineage>
</organism>
<keyword evidence="7" id="KW-0472">Membrane</keyword>
<dbReference type="InterPro" id="IPR000131">
    <property type="entry name" value="ATP_synth_F1_gsu"/>
</dbReference>
<dbReference type="PRINTS" id="PR00126">
    <property type="entry name" value="ATPASEGAMMA"/>
</dbReference>
<sequence>MEEIGNIMTAMKNLCSIEMNKITKFLLMQEKVIKTIQEVSNDFLSFYPILPMAKQDTTPVIYIIIGSERGFCGGFNDSVISQLENLKEQFTDFNPALIVVGRKLALKMANDSHVIATLDGPNAIEEIPAVILKILRSLEEISSQKHIDLQSWQWDIIFNEEEQNQIQTKTLQPFKELYSNNATHFSVPPLLHLSHDLFLAEFVDNYLFAMFHSIFYKSFFAENHQRLFHLNNSLDRLDSKQNTLKGYLNLLRQEEITEEIQIIMLSAEAVIGNDVI</sequence>
<dbReference type="Pfam" id="PF00231">
    <property type="entry name" value="ATP-synt"/>
    <property type="match status" value="1"/>
</dbReference>
<keyword evidence="8" id="KW-0139">CF(1)</keyword>
<dbReference type="InParanoid" id="G9EPT1"/>
<evidence type="ECO:0000256" key="3">
    <source>
        <dbReference type="ARBA" id="ARBA00007681"/>
    </source>
</evidence>
<keyword evidence="9" id="KW-0066">ATP synthesis</keyword>
<evidence type="ECO:0000256" key="8">
    <source>
        <dbReference type="ARBA" id="ARBA00023196"/>
    </source>
</evidence>
<reference evidence="10 11" key="1">
    <citation type="journal article" date="2011" name="BMC Genomics">
        <title>Insight into cross-talk between intra-amoebal pathogens.</title>
        <authorList>
            <person name="Gimenez G."/>
            <person name="Bertelli C."/>
            <person name="Moliner C."/>
            <person name="Robert C."/>
            <person name="Raoult D."/>
            <person name="Fournier P.E."/>
            <person name="Greub G."/>
        </authorList>
    </citation>
    <scope>NUCLEOTIDE SEQUENCE [LARGE SCALE GENOMIC DNA]</scope>
    <source>
        <strain evidence="10 11">LLAP12</strain>
    </source>
</reference>
<gene>
    <name evidence="10" type="ORF">LDG_7271</name>
</gene>
<dbReference type="GO" id="GO:0045259">
    <property type="term" value="C:proton-transporting ATP synthase complex"/>
    <property type="evidence" value="ECO:0007669"/>
    <property type="project" value="UniProtKB-KW"/>
</dbReference>
<keyword evidence="6" id="KW-0406">Ion transport</keyword>
<dbReference type="SUPFAM" id="SSF52943">
    <property type="entry name" value="ATP synthase (F1-ATPase), gamma subunit"/>
    <property type="match status" value="1"/>
</dbReference>
<comment type="function">
    <text evidence="1">Produces ATP from ADP in the presence of a proton gradient across the membrane. The gamma chain is believed to be important in regulating ATPase activity and the flow of protons through the CF(0) complex.</text>
</comment>
<evidence type="ECO:0000256" key="4">
    <source>
        <dbReference type="ARBA" id="ARBA00022448"/>
    </source>
</evidence>
<evidence type="ECO:0000313" key="10">
    <source>
        <dbReference type="EMBL" id="EHL30715.1"/>
    </source>
</evidence>
<proteinExistence type="inferred from homology"/>
<evidence type="ECO:0000256" key="9">
    <source>
        <dbReference type="ARBA" id="ARBA00023310"/>
    </source>
</evidence>
<evidence type="ECO:0000256" key="1">
    <source>
        <dbReference type="ARBA" id="ARBA00003456"/>
    </source>
</evidence>
<comment type="similarity">
    <text evidence="3">Belongs to the ATPase gamma chain family.</text>
</comment>
<evidence type="ECO:0000256" key="2">
    <source>
        <dbReference type="ARBA" id="ARBA00004170"/>
    </source>
</evidence>
<evidence type="ECO:0000313" key="11">
    <source>
        <dbReference type="Proteomes" id="UP000002770"/>
    </source>
</evidence>
<keyword evidence="5" id="KW-0375">Hydrogen ion transport</keyword>
<dbReference type="Gene3D" id="1.10.287.80">
    <property type="entry name" value="ATP synthase, gamma subunit, helix hairpin domain"/>
    <property type="match status" value="1"/>
</dbReference>
<keyword evidence="4" id="KW-0813">Transport</keyword>